<sequence>MAVKCKLHVLGAKNVRTKHKGSLFIRCYLSAGNNTRIQLNSRETNTSSSKNADFLFWDDDFSLECRGTDDFVSQLKQENVIFEIRLRKTTPLFGKMGASSQLLARGELPWKNVFEAPKMEVQTWVVMTPNKLDEDDAKPPALQIAMKVEVPAALSMEELVTSPSELKNEGQKLTIFEMEDEEQ</sequence>
<dbReference type="OrthoDB" id="687396at2759"/>
<dbReference type="Proteomes" id="UP001153076">
    <property type="component" value="Unassembled WGS sequence"/>
</dbReference>
<evidence type="ECO:0000313" key="1">
    <source>
        <dbReference type="EMBL" id="KAJ8446660.1"/>
    </source>
</evidence>
<evidence type="ECO:0008006" key="3">
    <source>
        <dbReference type="Google" id="ProtNLM"/>
    </source>
</evidence>
<accession>A0A9Q1KN33</accession>
<dbReference type="AlphaFoldDB" id="A0A9Q1KN33"/>
<keyword evidence="2" id="KW-1185">Reference proteome</keyword>
<reference evidence="1" key="1">
    <citation type="submission" date="2022-04" db="EMBL/GenBank/DDBJ databases">
        <title>Carnegiea gigantea Genome sequencing and assembly v2.</title>
        <authorList>
            <person name="Copetti D."/>
            <person name="Sanderson M.J."/>
            <person name="Burquez A."/>
            <person name="Wojciechowski M.F."/>
        </authorList>
    </citation>
    <scope>NUCLEOTIDE SEQUENCE</scope>
    <source>
        <strain evidence="1">SGP5-SGP5p</strain>
        <tissue evidence="1">Aerial part</tissue>
    </source>
</reference>
<dbReference type="PANTHER" id="PTHR35503:SF2">
    <property type="entry name" value="OS04G0455700 PROTEIN"/>
    <property type="match status" value="1"/>
</dbReference>
<comment type="caution">
    <text evidence="1">The sequence shown here is derived from an EMBL/GenBank/DDBJ whole genome shotgun (WGS) entry which is preliminary data.</text>
</comment>
<dbReference type="PANTHER" id="PTHR35503">
    <property type="entry name" value="OSJNBA0006M15.15 PROTEIN"/>
    <property type="match status" value="1"/>
</dbReference>
<evidence type="ECO:0000313" key="2">
    <source>
        <dbReference type="Proteomes" id="UP001153076"/>
    </source>
</evidence>
<protein>
    <recommendedName>
        <fullName evidence="3">C2 domain-containing protein</fullName>
    </recommendedName>
</protein>
<gene>
    <name evidence="1" type="ORF">Cgig2_002822</name>
</gene>
<organism evidence="1 2">
    <name type="scientific">Carnegiea gigantea</name>
    <dbReference type="NCBI Taxonomy" id="171969"/>
    <lineage>
        <taxon>Eukaryota</taxon>
        <taxon>Viridiplantae</taxon>
        <taxon>Streptophyta</taxon>
        <taxon>Embryophyta</taxon>
        <taxon>Tracheophyta</taxon>
        <taxon>Spermatophyta</taxon>
        <taxon>Magnoliopsida</taxon>
        <taxon>eudicotyledons</taxon>
        <taxon>Gunneridae</taxon>
        <taxon>Pentapetalae</taxon>
        <taxon>Caryophyllales</taxon>
        <taxon>Cactineae</taxon>
        <taxon>Cactaceae</taxon>
        <taxon>Cactoideae</taxon>
        <taxon>Echinocereeae</taxon>
        <taxon>Carnegiea</taxon>
    </lineage>
</organism>
<dbReference type="EMBL" id="JAKOGI010000051">
    <property type="protein sequence ID" value="KAJ8446660.1"/>
    <property type="molecule type" value="Genomic_DNA"/>
</dbReference>
<proteinExistence type="predicted"/>
<name>A0A9Q1KN33_9CARY</name>